<evidence type="ECO:0000313" key="2">
    <source>
        <dbReference type="Proteomes" id="UP000043699"/>
    </source>
</evidence>
<dbReference type="EMBL" id="CCXS01000001">
    <property type="protein sequence ID" value="CEG21778.1"/>
    <property type="molecule type" value="Genomic_DNA"/>
</dbReference>
<accession>A0A098EHN8</accession>
<evidence type="ECO:0000313" key="1">
    <source>
        <dbReference type="EMBL" id="CEG21778.1"/>
    </source>
</evidence>
<sequence>MEASPELKLILAHYSVAAGRTPEAPLSHDMKTAVLQLKEWCGSVNDGAAVSYFFRQYALFITAQFDLIVNHGCYFKGSFSDLRFNQVRNYGFPLLETHAAPEHLAMISDTGRFAAMHEVLYEQADRAIQEFRRYVKISPIILWENILGSLLWFYANFEKRQPRRAAEDLEWLLETENWKPIKTSYLAKLLGNSSLEAAVTRPLRKTCCLYKELDAFETCTFCPQPHLHKNA</sequence>
<protein>
    <recommendedName>
        <fullName evidence="3">Ferric siderophore reductase C-terminal domain-containing protein</fullName>
    </recommendedName>
</protein>
<dbReference type="Proteomes" id="UP000043699">
    <property type="component" value="Unassembled WGS sequence"/>
</dbReference>
<evidence type="ECO:0008006" key="3">
    <source>
        <dbReference type="Google" id="ProtNLM"/>
    </source>
</evidence>
<dbReference type="AlphaFoldDB" id="A0A098EHN8"/>
<dbReference type="OrthoDB" id="5870636at2"/>
<dbReference type="RefSeq" id="WP_052650537.1">
    <property type="nucleotide sequence ID" value="NZ_CCXS01000001.1"/>
</dbReference>
<proteinExistence type="predicted"/>
<keyword evidence="2" id="KW-1185">Reference proteome</keyword>
<name>A0A098EHN8_9BACL</name>
<dbReference type="STRING" id="1499687.BN1080_00694"/>
<gene>
    <name evidence="1" type="ORF">BN1080_00694</name>
</gene>
<organism evidence="1 2">
    <name type="scientific">Planococcus massiliensis</name>
    <dbReference type="NCBI Taxonomy" id="1499687"/>
    <lineage>
        <taxon>Bacteria</taxon>
        <taxon>Bacillati</taxon>
        <taxon>Bacillota</taxon>
        <taxon>Bacilli</taxon>
        <taxon>Bacillales</taxon>
        <taxon>Caryophanaceae</taxon>
        <taxon>Planococcus</taxon>
    </lineage>
</organism>
<reference evidence="1 2" key="1">
    <citation type="submission" date="2014-09" db="EMBL/GenBank/DDBJ databases">
        <authorList>
            <person name="Urmite Genomes Urmite Genomes"/>
        </authorList>
    </citation>
    <scope>NUCLEOTIDE SEQUENCE [LARGE SCALE GENOMIC DNA]</scope>
    <source>
        <strain evidence="1 2">ES2</strain>
    </source>
</reference>